<comment type="similarity">
    <text evidence="1">Belongs to the TRAFAC class myosin-kinesin ATPase superfamily. Kinesin family.</text>
</comment>
<evidence type="ECO:0000256" key="2">
    <source>
        <dbReference type="SAM" id="Coils"/>
    </source>
</evidence>
<dbReference type="OrthoDB" id="406852at2759"/>
<dbReference type="InterPro" id="IPR027417">
    <property type="entry name" value="P-loop_NTPase"/>
</dbReference>
<proteinExistence type="inferred from homology"/>
<dbReference type="Gene3D" id="6.10.250.1080">
    <property type="match status" value="1"/>
</dbReference>
<protein>
    <recommendedName>
        <fullName evidence="4">Kinesin motor domain-containing protein</fullName>
    </recommendedName>
</protein>
<dbReference type="GO" id="GO:0007018">
    <property type="term" value="P:microtubule-based movement"/>
    <property type="evidence" value="ECO:0007669"/>
    <property type="project" value="InterPro"/>
</dbReference>
<feature type="region of interest" description="Disordered" evidence="3">
    <location>
        <begin position="561"/>
        <end position="593"/>
    </location>
</feature>
<dbReference type="SMART" id="SM00129">
    <property type="entry name" value="KISc"/>
    <property type="match status" value="1"/>
</dbReference>
<keyword evidence="6" id="KW-1185">Reference proteome</keyword>
<dbReference type="PANTHER" id="PTHR47972:SF28">
    <property type="entry name" value="KINESIN-LIKE PROTEIN KLP-3"/>
    <property type="match status" value="1"/>
</dbReference>
<sequence>MSTNTYTLEEYESICKEFSEYKAETKEYEEALESEIADKDEKIHIISSENADLKFEVSALKGRLKQNEQEISRLLTELEIKNKSLLQYTLHKRQLEEVNDHWEKSSRVLEFSRQTLEEKLNEAEENAILFKEELEEVTQQKEQELQRLKDSYNELRQELLQARKQGKKIHKKFVIQSEADIRIQSPCSMSRNSSRKASLETQDSASTVKIYANFSKSLNLTSFIEVTTTSISIKNPKSRERLFEFTKVWGPNTTFLEISSEFLSTFKSVCEGKNCCFLSYGPCKSGKTSTIAELFNFSMNYFKQVLDENSAIELSILEIYNEQTNNLISNSIVQDKKTIILCKNNWSEDMKKLVILTMNTRNKHIETFSSLIITLKFLLFNSIIQFVDLASSEKNKSLPFNDLSLKESLSANRALSSLQLVLSSLANTQKHIPFRNSLLTKTVQQSISTNSTIHLILQCNGEIEKLSETISTLSIVSRILPCSKLIGKSIRSLEVERTYKLLDNERKEKQKLLILLEKLEKDIEIYKAASRGLRDNYENIERPLSSDKKVGIVRLPPKGRLRKSSQSSVLSIRTVASPTNKPSRIPGPKIKST</sequence>
<feature type="compositionally biased region" description="Polar residues" evidence="3">
    <location>
        <begin position="564"/>
        <end position="582"/>
    </location>
</feature>
<keyword evidence="1" id="KW-0067">ATP-binding</keyword>
<dbReference type="PROSITE" id="PS50067">
    <property type="entry name" value="KINESIN_MOTOR_2"/>
    <property type="match status" value="1"/>
</dbReference>
<dbReference type="EMBL" id="MPUH01000053">
    <property type="protein sequence ID" value="OMJ92872.1"/>
    <property type="molecule type" value="Genomic_DNA"/>
</dbReference>
<dbReference type="InterPro" id="IPR027640">
    <property type="entry name" value="Kinesin-like_fam"/>
</dbReference>
<dbReference type="GO" id="GO:0005524">
    <property type="term" value="F:ATP binding"/>
    <property type="evidence" value="ECO:0007669"/>
    <property type="project" value="UniProtKB-UniRule"/>
</dbReference>
<evidence type="ECO:0000313" key="5">
    <source>
        <dbReference type="EMBL" id="OMJ92872.1"/>
    </source>
</evidence>
<dbReference type="GO" id="GO:0008017">
    <property type="term" value="F:microtubule binding"/>
    <property type="evidence" value="ECO:0007669"/>
    <property type="project" value="InterPro"/>
</dbReference>
<keyword evidence="1" id="KW-0505">Motor protein</keyword>
<keyword evidence="1" id="KW-0547">Nucleotide-binding</keyword>
<dbReference type="Gene3D" id="3.40.850.10">
    <property type="entry name" value="Kinesin motor domain"/>
    <property type="match status" value="2"/>
</dbReference>
<feature type="binding site" evidence="1">
    <location>
        <begin position="281"/>
        <end position="288"/>
    </location>
    <ligand>
        <name>ATP</name>
        <dbReference type="ChEBI" id="CHEBI:30616"/>
    </ligand>
</feature>
<dbReference type="GO" id="GO:0015630">
    <property type="term" value="C:microtubule cytoskeleton"/>
    <property type="evidence" value="ECO:0007669"/>
    <property type="project" value="TreeGrafter"/>
</dbReference>
<feature type="coiled-coil region" evidence="2">
    <location>
        <begin position="502"/>
        <end position="536"/>
    </location>
</feature>
<evidence type="ECO:0000259" key="4">
    <source>
        <dbReference type="PROSITE" id="PS50067"/>
    </source>
</evidence>
<dbReference type="Pfam" id="PF00225">
    <property type="entry name" value="Kinesin"/>
    <property type="match status" value="2"/>
</dbReference>
<dbReference type="SUPFAM" id="SSF52540">
    <property type="entry name" value="P-loop containing nucleoside triphosphate hydrolases"/>
    <property type="match status" value="1"/>
</dbReference>
<name>A0A1R2CV30_9CILI</name>
<dbReference type="PRINTS" id="PR00380">
    <property type="entry name" value="KINESINHEAVY"/>
</dbReference>
<dbReference type="AlphaFoldDB" id="A0A1R2CV30"/>
<dbReference type="Proteomes" id="UP000187209">
    <property type="component" value="Unassembled WGS sequence"/>
</dbReference>
<reference evidence="5 6" key="1">
    <citation type="submission" date="2016-11" db="EMBL/GenBank/DDBJ databases">
        <title>The macronuclear genome of Stentor coeruleus: a giant cell with tiny introns.</title>
        <authorList>
            <person name="Slabodnick M."/>
            <person name="Ruby J.G."/>
            <person name="Reiff S.B."/>
            <person name="Swart E.C."/>
            <person name="Gosai S."/>
            <person name="Prabakaran S."/>
            <person name="Witkowska E."/>
            <person name="Larue G.E."/>
            <person name="Fisher S."/>
            <person name="Freeman R.M."/>
            <person name="Gunawardena J."/>
            <person name="Chu W."/>
            <person name="Stover N.A."/>
            <person name="Gregory B.D."/>
            <person name="Nowacki M."/>
            <person name="Derisi J."/>
            <person name="Roy S.W."/>
            <person name="Marshall W.F."/>
            <person name="Sood P."/>
        </authorList>
    </citation>
    <scope>NUCLEOTIDE SEQUENCE [LARGE SCALE GENOMIC DNA]</scope>
    <source>
        <strain evidence="5">WM001</strain>
    </source>
</reference>
<keyword evidence="2" id="KW-0175">Coiled coil</keyword>
<dbReference type="InterPro" id="IPR001752">
    <property type="entry name" value="Kinesin_motor_dom"/>
</dbReference>
<feature type="coiled-coil region" evidence="2">
    <location>
        <begin position="50"/>
        <end position="172"/>
    </location>
</feature>
<dbReference type="PANTHER" id="PTHR47972">
    <property type="entry name" value="KINESIN-LIKE PROTEIN KLP-3"/>
    <property type="match status" value="1"/>
</dbReference>
<evidence type="ECO:0000313" key="6">
    <source>
        <dbReference type="Proteomes" id="UP000187209"/>
    </source>
</evidence>
<organism evidence="5 6">
    <name type="scientific">Stentor coeruleus</name>
    <dbReference type="NCBI Taxonomy" id="5963"/>
    <lineage>
        <taxon>Eukaryota</taxon>
        <taxon>Sar</taxon>
        <taxon>Alveolata</taxon>
        <taxon>Ciliophora</taxon>
        <taxon>Postciliodesmatophora</taxon>
        <taxon>Heterotrichea</taxon>
        <taxon>Heterotrichida</taxon>
        <taxon>Stentoridae</taxon>
        <taxon>Stentor</taxon>
    </lineage>
</organism>
<accession>A0A1R2CV30</accession>
<dbReference type="GO" id="GO:0003777">
    <property type="term" value="F:microtubule motor activity"/>
    <property type="evidence" value="ECO:0007669"/>
    <property type="project" value="InterPro"/>
</dbReference>
<dbReference type="InterPro" id="IPR036961">
    <property type="entry name" value="Kinesin_motor_dom_sf"/>
</dbReference>
<evidence type="ECO:0000256" key="3">
    <source>
        <dbReference type="SAM" id="MobiDB-lite"/>
    </source>
</evidence>
<feature type="domain" description="Kinesin motor" evidence="4">
    <location>
        <begin position="207"/>
        <end position="482"/>
    </location>
</feature>
<evidence type="ECO:0000256" key="1">
    <source>
        <dbReference type="PROSITE-ProRule" id="PRU00283"/>
    </source>
</evidence>
<comment type="caution">
    <text evidence="5">The sequence shown here is derived from an EMBL/GenBank/DDBJ whole genome shotgun (WGS) entry which is preliminary data.</text>
</comment>
<gene>
    <name evidence="5" type="ORF">SteCoe_4327</name>
</gene>